<dbReference type="PANTHER" id="PTHR35526:SF3">
    <property type="entry name" value="ANTI-SIGMA-F FACTOR RSBW"/>
    <property type="match status" value="1"/>
</dbReference>
<protein>
    <submittedName>
        <fullName evidence="4">ATP-binding protein</fullName>
    </submittedName>
</protein>
<reference evidence="5" key="1">
    <citation type="journal article" date="2019" name="Int. J. Syst. Evol. Microbiol.">
        <title>The Global Catalogue of Microorganisms (GCM) 10K type strain sequencing project: providing services to taxonomists for standard genome sequencing and annotation.</title>
        <authorList>
            <consortium name="The Broad Institute Genomics Platform"/>
            <consortium name="The Broad Institute Genome Sequencing Center for Infectious Disease"/>
            <person name="Wu L."/>
            <person name="Ma J."/>
        </authorList>
    </citation>
    <scope>NUCLEOTIDE SEQUENCE [LARGE SCALE GENOMIC DNA]</scope>
    <source>
        <strain evidence="5">JCM 30846</strain>
    </source>
</reference>
<keyword evidence="1" id="KW-0808">Transferase</keyword>
<evidence type="ECO:0000256" key="2">
    <source>
        <dbReference type="SAM" id="MobiDB-lite"/>
    </source>
</evidence>
<evidence type="ECO:0000313" key="5">
    <source>
        <dbReference type="Proteomes" id="UP001499884"/>
    </source>
</evidence>
<dbReference type="RefSeq" id="WP_345652190.1">
    <property type="nucleotide sequence ID" value="NZ_BAABEP010000048.1"/>
</dbReference>
<accession>A0ABP7FYA1</accession>
<feature type="domain" description="Histidine kinase/HSP90-like ATPase" evidence="3">
    <location>
        <begin position="11"/>
        <end position="116"/>
    </location>
</feature>
<dbReference type="Gene3D" id="3.30.565.10">
    <property type="entry name" value="Histidine kinase-like ATPase, C-terminal domain"/>
    <property type="match status" value="1"/>
</dbReference>
<keyword evidence="4" id="KW-0547">Nucleotide-binding</keyword>
<dbReference type="Proteomes" id="UP001499884">
    <property type="component" value="Unassembled WGS sequence"/>
</dbReference>
<proteinExistence type="predicted"/>
<keyword evidence="4" id="KW-0067">ATP-binding</keyword>
<evidence type="ECO:0000256" key="1">
    <source>
        <dbReference type="ARBA" id="ARBA00022527"/>
    </source>
</evidence>
<dbReference type="GO" id="GO:0005524">
    <property type="term" value="F:ATP binding"/>
    <property type="evidence" value="ECO:0007669"/>
    <property type="project" value="UniProtKB-KW"/>
</dbReference>
<name>A0ABP7FYA1_9ACTN</name>
<dbReference type="Pfam" id="PF13581">
    <property type="entry name" value="HATPase_c_2"/>
    <property type="match status" value="1"/>
</dbReference>
<dbReference type="EMBL" id="BAABEP010000048">
    <property type="protein sequence ID" value="GAA3749207.1"/>
    <property type="molecule type" value="Genomic_DNA"/>
</dbReference>
<keyword evidence="5" id="KW-1185">Reference proteome</keyword>
<feature type="region of interest" description="Disordered" evidence="2">
    <location>
        <begin position="136"/>
        <end position="155"/>
    </location>
</feature>
<dbReference type="InterPro" id="IPR036890">
    <property type="entry name" value="HATPase_C_sf"/>
</dbReference>
<evidence type="ECO:0000259" key="3">
    <source>
        <dbReference type="Pfam" id="PF13581"/>
    </source>
</evidence>
<dbReference type="SUPFAM" id="SSF55874">
    <property type="entry name" value="ATPase domain of HSP90 chaperone/DNA topoisomerase II/histidine kinase"/>
    <property type="match status" value="1"/>
</dbReference>
<gene>
    <name evidence="4" type="ORF">GCM10023082_51640</name>
</gene>
<evidence type="ECO:0000313" key="4">
    <source>
        <dbReference type="EMBL" id="GAA3749207.1"/>
    </source>
</evidence>
<dbReference type="InterPro" id="IPR050267">
    <property type="entry name" value="Anti-sigma-factor_SerPK"/>
</dbReference>
<sequence length="155" mass="16856">MNHEVEWHFNRSPRSVARARSLLSVQAMEWKIPGEMAETSVLLLSELVTNTLRHAGCAPGREIWTRVLLDGPVEGGGRLRVEVSDACDALPRVRHPASDEETGRGLALVEALAHRWGAEPRACGIGKTVWFELAPAPGRPDGFARPRPAGSEPAP</sequence>
<comment type="caution">
    <text evidence="4">The sequence shown here is derived from an EMBL/GenBank/DDBJ whole genome shotgun (WGS) entry which is preliminary data.</text>
</comment>
<keyword evidence="1" id="KW-0723">Serine/threonine-protein kinase</keyword>
<dbReference type="InterPro" id="IPR003594">
    <property type="entry name" value="HATPase_dom"/>
</dbReference>
<keyword evidence="1" id="KW-0418">Kinase</keyword>
<organism evidence="4 5">
    <name type="scientific">Streptomyces tremellae</name>
    <dbReference type="NCBI Taxonomy" id="1124239"/>
    <lineage>
        <taxon>Bacteria</taxon>
        <taxon>Bacillati</taxon>
        <taxon>Actinomycetota</taxon>
        <taxon>Actinomycetes</taxon>
        <taxon>Kitasatosporales</taxon>
        <taxon>Streptomycetaceae</taxon>
        <taxon>Streptomyces</taxon>
    </lineage>
</organism>
<dbReference type="CDD" id="cd16936">
    <property type="entry name" value="HATPase_RsbW-like"/>
    <property type="match status" value="1"/>
</dbReference>
<dbReference type="PANTHER" id="PTHR35526">
    <property type="entry name" value="ANTI-SIGMA-F FACTOR RSBW-RELATED"/>
    <property type="match status" value="1"/>
</dbReference>